<keyword evidence="12" id="KW-0238">DNA-binding</keyword>
<dbReference type="GO" id="GO:0003677">
    <property type="term" value="F:DNA binding"/>
    <property type="evidence" value="ECO:0007669"/>
    <property type="project" value="UniProtKB-KW"/>
</dbReference>
<reference evidence="18 19" key="1">
    <citation type="journal article" date="2013" name="Genome Biol. Evol.">
        <title>Genome evolution and phylogenomic analysis of candidatus kinetoplastibacterium, the betaproteobacterial endosymbionts of strigomonas and angomonas.</title>
        <authorList>
            <person name="Alves J.M."/>
            <person name="Serrano M.G."/>
            <person name="Maia da Silva F."/>
            <person name="Voegtly L.J."/>
            <person name="Matveyev A.V."/>
            <person name="Teixeira M.M."/>
            <person name="Camargo E.P."/>
            <person name="Buck G.A."/>
        </authorList>
    </citation>
    <scope>NUCLEOTIDE SEQUENCE [LARGE SCALE GENOMIC DNA]</scope>
    <source>
        <strain evidence="18 19">TCC079E</strain>
    </source>
</reference>
<dbReference type="InterPro" id="IPR017871">
    <property type="entry name" value="ABC_transporter-like_CS"/>
</dbReference>
<accession>M1LNJ7</accession>
<dbReference type="InterPro" id="IPR027417">
    <property type="entry name" value="P-loop_NTPase"/>
</dbReference>
<evidence type="ECO:0000313" key="18">
    <source>
        <dbReference type="EMBL" id="AGF47247.1"/>
    </source>
</evidence>
<keyword evidence="5" id="KW-0547">Nucleotide-binding</keyword>
<dbReference type="Gene3D" id="1.20.1580.10">
    <property type="entry name" value="ABC transporter ATPase like domain"/>
    <property type="match status" value="3"/>
</dbReference>
<dbReference type="InterPro" id="IPR004602">
    <property type="entry name" value="UvrA"/>
</dbReference>
<evidence type="ECO:0000256" key="6">
    <source>
        <dbReference type="ARBA" id="ARBA00022763"/>
    </source>
</evidence>
<dbReference type="EMBL" id="CP003803">
    <property type="protein sequence ID" value="AGF47247.1"/>
    <property type="molecule type" value="Genomic_DNA"/>
</dbReference>
<keyword evidence="3" id="KW-0479">Metal-binding</keyword>
<dbReference type="PATRIC" id="fig|1208919.3.peg.692"/>
<keyword evidence="2" id="KW-0963">Cytoplasm</keyword>
<evidence type="ECO:0000256" key="14">
    <source>
        <dbReference type="ARBA" id="ARBA00038000"/>
    </source>
</evidence>
<evidence type="ECO:0000259" key="17">
    <source>
        <dbReference type="PROSITE" id="PS50893"/>
    </source>
</evidence>
<evidence type="ECO:0000256" key="1">
    <source>
        <dbReference type="ARBA" id="ARBA00004496"/>
    </source>
</evidence>
<keyword evidence="13" id="KW-0234">DNA repair</keyword>
<dbReference type="SUPFAM" id="SSF52540">
    <property type="entry name" value="P-loop containing nucleoside triphosphate hydrolases"/>
    <property type="match status" value="2"/>
</dbReference>
<dbReference type="PANTHER" id="PTHR43152:SF1">
    <property type="entry name" value="UVRA PROTEIN"/>
    <property type="match status" value="1"/>
</dbReference>
<dbReference type="KEGG" id="kde:CDSE_0141"/>
<evidence type="ECO:0000256" key="7">
    <source>
        <dbReference type="ARBA" id="ARBA00022769"/>
    </source>
</evidence>
<keyword evidence="10" id="KW-0067">ATP-binding</keyword>
<keyword evidence="19" id="KW-1185">Reference proteome</keyword>
<dbReference type="InterPro" id="IPR003439">
    <property type="entry name" value="ABC_transporter-like_ATP-bd"/>
</dbReference>
<dbReference type="PANTHER" id="PTHR43152">
    <property type="entry name" value="UVRABC SYSTEM PROTEIN A"/>
    <property type="match status" value="1"/>
</dbReference>
<dbReference type="InterPro" id="IPR041102">
    <property type="entry name" value="UvrA_inter"/>
</dbReference>
<dbReference type="HOGENOM" id="CLU_001370_0_2_4"/>
<name>M1LNJ7_9PROT</name>
<dbReference type="OrthoDB" id="9809851at2"/>
<evidence type="ECO:0000256" key="8">
    <source>
        <dbReference type="ARBA" id="ARBA00022771"/>
    </source>
</evidence>
<dbReference type="AlphaFoldDB" id="M1LNJ7"/>
<feature type="domain" description="ABC transporter" evidence="17">
    <location>
        <begin position="590"/>
        <end position="920"/>
    </location>
</feature>
<dbReference type="Proteomes" id="UP000011547">
    <property type="component" value="Chromosome"/>
</dbReference>
<comment type="subcellular location">
    <subcellularLocation>
        <location evidence="1">Cytoplasm</location>
    </subcellularLocation>
</comment>
<dbReference type="Gene3D" id="3.40.50.300">
    <property type="entry name" value="P-loop containing nucleotide triphosphate hydrolases"/>
    <property type="match status" value="3"/>
</dbReference>
<dbReference type="NCBIfam" id="TIGR00630">
    <property type="entry name" value="uvra"/>
    <property type="match status" value="1"/>
</dbReference>
<dbReference type="Pfam" id="PF17755">
    <property type="entry name" value="UvrA_DNA-bind"/>
    <property type="match status" value="1"/>
</dbReference>
<dbReference type="PROSITE" id="PS00211">
    <property type="entry name" value="ABC_TRANSPORTER_1"/>
    <property type="match status" value="1"/>
</dbReference>
<dbReference type="GO" id="GO:0006289">
    <property type="term" value="P:nucleotide-excision repair"/>
    <property type="evidence" value="ECO:0007669"/>
    <property type="project" value="InterPro"/>
</dbReference>
<sequence>MSNISIKGIRTHNIKNISIDIPRNKIVLVTGVSGSGKSSLVYDTIYAESQRRYLENLSTYAKQFTNLLKVPDIDYIDGLSPAIAIKQKINSSSNKSTIGTVSEISNYLRLLFTKLGTPLCPNHNTPLRQHNVKQIVDWTLSLEKGTKIFILAPIQCNKYNIEEIITNLQKQGYLRVRINQEIIEINELEQIKKNNIYHNIELVVDRLLIKNDHKQRLISSFETALKLGNGTVIIENNEHKKDFFFSNKLKCQYCDYQIKKIEPSLFSFNNMSGACKKCKGSGKIYVFDKNLLINQDQTISTFIKIVNKTNLKEIQSLISKYNINIDTTFKSLPDNIKNIFLYGEASSSNEKILFKGIISYLEKELEDTKSQKVISILKKYTNIKECDSCKGSKICEEARHIKISYNNSLLKKVNNNLSINEVESLSISECIIFLDNIVFKNDTEKQITKPIIYTILKKLSFLEQAGLDYLPLNININKISKGEAQRAILVGQICSNLTGITYIIDEPSTGLHKKDILHVISILKKLKKLGNSLIIIDHDESIIMNADWIIDMGPGAGINGGNVISQGTVDTIINDENSITGSFLKSHYNKKTKETINSHTKWLILENIRIKNLKSINIKIPIGLITCITGVSGSGKTTLVNDVIIPAVSNYIRNKEIKFNFLIDGANNFNNVVYIDQNPIGSTSHSNTATYCEVFTTIRELFAQTSQSRIRGYTPSRFSFNLKGGRCEECHGNGLKNIEMYFLPNTQSKCNLCDGKRYNNETLEIQYHGLDINEVLNLTIEDALIIFKNIPDINKKLQSLINVGLNYITLGQNINTLSGGEIQRLKIAVELSKNNNNNHSLYVLDEPTAGLHFQDTKSLMNILYKLAKIGNTIVIVEHNMEVIINSNWIIDIGPDGGPLGGEVVDQGTPEQIAISRKGYTGEYLFNMINN</sequence>
<dbReference type="PROSITE" id="PS50893">
    <property type="entry name" value="ABC_TRANSPORTER_2"/>
    <property type="match status" value="1"/>
</dbReference>
<dbReference type="STRING" id="1208919.CDSE_0141"/>
<comment type="similarity">
    <text evidence="14">Belongs to the ABC transporter superfamily. UvrA family.</text>
</comment>
<dbReference type="Gene3D" id="1.10.8.280">
    <property type="entry name" value="ABC transporter ATPase domain-like"/>
    <property type="match status" value="1"/>
</dbReference>
<evidence type="ECO:0000256" key="2">
    <source>
        <dbReference type="ARBA" id="ARBA00022490"/>
    </source>
</evidence>
<proteinExistence type="inferred from homology"/>
<keyword evidence="9" id="KW-0862">Zinc</keyword>
<dbReference type="GO" id="GO:0005524">
    <property type="term" value="F:ATP binding"/>
    <property type="evidence" value="ECO:0007669"/>
    <property type="project" value="UniProtKB-KW"/>
</dbReference>
<dbReference type="GO" id="GO:0016887">
    <property type="term" value="F:ATP hydrolysis activity"/>
    <property type="evidence" value="ECO:0007669"/>
    <property type="project" value="InterPro"/>
</dbReference>
<evidence type="ECO:0000256" key="16">
    <source>
        <dbReference type="ARBA" id="ARBA00042156"/>
    </source>
</evidence>
<evidence type="ECO:0000256" key="13">
    <source>
        <dbReference type="ARBA" id="ARBA00023204"/>
    </source>
</evidence>
<gene>
    <name evidence="18" type="ORF">CDSE_0141</name>
</gene>
<dbReference type="Gene3D" id="3.30.190.20">
    <property type="match status" value="1"/>
</dbReference>
<keyword evidence="7" id="KW-0228">DNA excision</keyword>
<dbReference type="GO" id="GO:0008270">
    <property type="term" value="F:zinc ion binding"/>
    <property type="evidence" value="ECO:0007669"/>
    <property type="project" value="UniProtKB-KW"/>
</dbReference>
<keyword evidence="4" id="KW-0677">Repeat</keyword>
<dbReference type="eggNOG" id="COG0178">
    <property type="taxonomic scope" value="Bacteria"/>
</dbReference>
<dbReference type="GO" id="GO:0005737">
    <property type="term" value="C:cytoplasm"/>
    <property type="evidence" value="ECO:0007669"/>
    <property type="project" value="UniProtKB-SubCell"/>
</dbReference>
<organism evidence="18 19">
    <name type="scientific">Candidatus Kinetoplastidibacterium desouzai TCC079E</name>
    <dbReference type="NCBI Taxonomy" id="1208919"/>
    <lineage>
        <taxon>Bacteria</taxon>
        <taxon>Pseudomonadati</taxon>
        <taxon>Pseudomonadota</taxon>
        <taxon>Betaproteobacteria</taxon>
        <taxon>Candidatus Kinetoplastidibacterium</taxon>
    </lineage>
</organism>
<evidence type="ECO:0000256" key="4">
    <source>
        <dbReference type="ARBA" id="ARBA00022737"/>
    </source>
</evidence>
<keyword evidence="11" id="KW-0267">Excision nuclease</keyword>
<evidence type="ECO:0000256" key="5">
    <source>
        <dbReference type="ARBA" id="ARBA00022741"/>
    </source>
</evidence>
<evidence type="ECO:0000256" key="3">
    <source>
        <dbReference type="ARBA" id="ARBA00022723"/>
    </source>
</evidence>
<evidence type="ECO:0000256" key="10">
    <source>
        <dbReference type="ARBA" id="ARBA00022840"/>
    </source>
</evidence>
<evidence type="ECO:0000256" key="15">
    <source>
        <dbReference type="ARBA" id="ARBA00039316"/>
    </source>
</evidence>
<dbReference type="GO" id="GO:0004518">
    <property type="term" value="F:nuclease activity"/>
    <property type="evidence" value="ECO:0007669"/>
    <property type="project" value="UniProtKB-KW"/>
</dbReference>
<dbReference type="RefSeq" id="WP_015396658.1">
    <property type="nucleotide sequence ID" value="NC_020294.1"/>
</dbReference>
<dbReference type="InterPro" id="IPR041552">
    <property type="entry name" value="UvrA_DNA-bd"/>
</dbReference>
<evidence type="ECO:0000313" key="19">
    <source>
        <dbReference type="Proteomes" id="UP000011547"/>
    </source>
</evidence>
<evidence type="ECO:0000256" key="11">
    <source>
        <dbReference type="ARBA" id="ARBA00022881"/>
    </source>
</evidence>
<dbReference type="Pfam" id="PF17760">
    <property type="entry name" value="UvrA_inter"/>
    <property type="match status" value="1"/>
</dbReference>
<evidence type="ECO:0000256" key="12">
    <source>
        <dbReference type="ARBA" id="ARBA00023125"/>
    </source>
</evidence>
<dbReference type="GO" id="GO:0009380">
    <property type="term" value="C:excinuclease repair complex"/>
    <property type="evidence" value="ECO:0007669"/>
    <property type="project" value="InterPro"/>
</dbReference>
<keyword evidence="6" id="KW-0227">DNA damage</keyword>
<keyword evidence="8" id="KW-0863">Zinc-finger</keyword>
<protein>
    <recommendedName>
        <fullName evidence="15">UvrABC system protein A</fullName>
    </recommendedName>
    <alternativeName>
        <fullName evidence="16">Excinuclease ABC subunit A</fullName>
    </alternativeName>
</protein>
<evidence type="ECO:0000256" key="9">
    <source>
        <dbReference type="ARBA" id="ARBA00022833"/>
    </source>
</evidence>